<dbReference type="Pfam" id="PF00069">
    <property type="entry name" value="Pkinase"/>
    <property type="match status" value="1"/>
</dbReference>
<dbReference type="InterPro" id="IPR053137">
    <property type="entry name" value="NLR-like"/>
</dbReference>
<dbReference type="GO" id="GO:0005524">
    <property type="term" value="F:ATP binding"/>
    <property type="evidence" value="ECO:0007669"/>
    <property type="project" value="InterPro"/>
</dbReference>
<accession>A0A9P9IZS4</accession>
<gene>
    <name evidence="2" type="ORF">EDB81DRAFT_858431</name>
</gene>
<dbReference type="PANTHER" id="PTHR46082:SF11">
    <property type="entry name" value="AAA+ ATPASE DOMAIN-CONTAINING PROTEIN-RELATED"/>
    <property type="match status" value="1"/>
</dbReference>
<dbReference type="SUPFAM" id="SSF56112">
    <property type="entry name" value="Protein kinase-like (PK-like)"/>
    <property type="match status" value="1"/>
</dbReference>
<evidence type="ECO:0000313" key="2">
    <source>
        <dbReference type="EMBL" id="KAH7136339.1"/>
    </source>
</evidence>
<feature type="domain" description="Protein kinase" evidence="1">
    <location>
        <begin position="76"/>
        <end position="374"/>
    </location>
</feature>
<dbReference type="InterPro" id="IPR011990">
    <property type="entry name" value="TPR-like_helical_dom_sf"/>
</dbReference>
<dbReference type="Pfam" id="PF13374">
    <property type="entry name" value="TPR_10"/>
    <property type="match status" value="3"/>
</dbReference>
<evidence type="ECO:0000259" key="1">
    <source>
        <dbReference type="PROSITE" id="PS50011"/>
    </source>
</evidence>
<organism evidence="2 3">
    <name type="scientific">Dactylonectria macrodidyma</name>
    <dbReference type="NCBI Taxonomy" id="307937"/>
    <lineage>
        <taxon>Eukaryota</taxon>
        <taxon>Fungi</taxon>
        <taxon>Dikarya</taxon>
        <taxon>Ascomycota</taxon>
        <taxon>Pezizomycotina</taxon>
        <taxon>Sordariomycetes</taxon>
        <taxon>Hypocreomycetidae</taxon>
        <taxon>Hypocreales</taxon>
        <taxon>Nectriaceae</taxon>
        <taxon>Dactylonectria</taxon>
    </lineage>
</organism>
<sequence length="871" mass="98344">MVKMSATEASKAIQELEISAVDDATNYDFQLAKTSFYKEDGSSSCLNYESNASHLDLVDLLAVSQWRKVDYLPMTWLSGPDSDHGLLGGTANIQQAPVDLQNTLACKRIHRESFMASDAESALRLLMTEVTILGHPIIRQHKAIARLEGICWDFQGTEVYPVLIFKKAVHGDLRRFMRTTAGRGISFDVRLRLCADIAAAIMTLHAFHIVHGDIKPENILIDENSPGVYSAKITDFGYSTLNMARHEDEPVALPTSWPWTAPEVTKENFILFFFEARRADYFSFGMLCLWLLFTEDLASDLDGDSDLEKLATLKNDGALQSFALNSVQSKALDSDEFSQRVKEGLGFFFQWTLEMNPLNRGFSKDQWAEAEAVFRDNEEEHQDDSSLNQTLVTRMGISYEDILGIQQPFGYLHYYNMKDVDLGYDIENIRFNLTESIGQLAAADFRLWDAITSCLERNASHDSETAFSLALLLEIGLGAHGAQSTDVDEWLLKSGKTREELNTEVDAIRQISKIPYRGTDIDPDMLDHVSEYRRARILEEAQHVYESAATTIEEVLGTLHPVYRKISITLATIWLDQGLYNEAEALLQRLATDWQAKLGPMSRDTVVMQHYLANLLIGRGQLKEGLAHQQAVLEKSISVFGEEHKYTLAAIGNLATTYWNLGQWKEAENLQVKNLDINQRLRGLEHPRTLAAASNLASTYESQGRLQEAAKLKRELLEIFKRVFGEDHSDTLVIMGNLAANYRMRRLWKESTELETKVLAARKRLYGDHHPHTLKSMGNLSSTYFLQGQVREALELDEPFAKAMIMRLGPRHPDALTAQNNLAHTLWAVGRKGEAVEMMEEVSKLRAEVLGLDHVETKRSVGNLSKWRTQA</sequence>
<dbReference type="SUPFAM" id="SSF48452">
    <property type="entry name" value="TPR-like"/>
    <property type="match status" value="2"/>
</dbReference>
<dbReference type="Proteomes" id="UP000738349">
    <property type="component" value="Unassembled WGS sequence"/>
</dbReference>
<dbReference type="Gene3D" id="1.10.510.10">
    <property type="entry name" value="Transferase(Phosphotransferase) domain 1"/>
    <property type="match status" value="1"/>
</dbReference>
<dbReference type="AlphaFoldDB" id="A0A9P9IZS4"/>
<name>A0A9P9IZS4_9HYPO</name>
<reference evidence="2" key="1">
    <citation type="journal article" date="2021" name="Nat. Commun.">
        <title>Genetic determinants of endophytism in the Arabidopsis root mycobiome.</title>
        <authorList>
            <person name="Mesny F."/>
            <person name="Miyauchi S."/>
            <person name="Thiergart T."/>
            <person name="Pickel B."/>
            <person name="Atanasova L."/>
            <person name="Karlsson M."/>
            <person name="Huettel B."/>
            <person name="Barry K.W."/>
            <person name="Haridas S."/>
            <person name="Chen C."/>
            <person name="Bauer D."/>
            <person name="Andreopoulos W."/>
            <person name="Pangilinan J."/>
            <person name="LaButti K."/>
            <person name="Riley R."/>
            <person name="Lipzen A."/>
            <person name="Clum A."/>
            <person name="Drula E."/>
            <person name="Henrissat B."/>
            <person name="Kohler A."/>
            <person name="Grigoriev I.V."/>
            <person name="Martin F.M."/>
            <person name="Hacquard S."/>
        </authorList>
    </citation>
    <scope>NUCLEOTIDE SEQUENCE</scope>
    <source>
        <strain evidence="2">MPI-CAGE-AT-0147</strain>
    </source>
</reference>
<dbReference type="SMART" id="SM00220">
    <property type="entry name" value="S_TKc"/>
    <property type="match status" value="1"/>
</dbReference>
<dbReference type="PROSITE" id="PS00108">
    <property type="entry name" value="PROTEIN_KINASE_ST"/>
    <property type="match status" value="1"/>
</dbReference>
<comment type="caution">
    <text evidence="2">The sequence shown here is derived from an EMBL/GenBank/DDBJ whole genome shotgun (WGS) entry which is preliminary data.</text>
</comment>
<dbReference type="CDD" id="cd00180">
    <property type="entry name" value="PKc"/>
    <property type="match status" value="1"/>
</dbReference>
<dbReference type="OrthoDB" id="4062651at2759"/>
<keyword evidence="3" id="KW-1185">Reference proteome</keyword>
<dbReference type="EMBL" id="JAGMUV010000013">
    <property type="protein sequence ID" value="KAH7136339.1"/>
    <property type="molecule type" value="Genomic_DNA"/>
</dbReference>
<dbReference type="InterPro" id="IPR000719">
    <property type="entry name" value="Prot_kinase_dom"/>
</dbReference>
<dbReference type="Pfam" id="PF13424">
    <property type="entry name" value="TPR_12"/>
    <property type="match status" value="2"/>
</dbReference>
<dbReference type="GO" id="GO:0004672">
    <property type="term" value="F:protein kinase activity"/>
    <property type="evidence" value="ECO:0007669"/>
    <property type="project" value="InterPro"/>
</dbReference>
<dbReference type="PROSITE" id="PS50011">
    <property type="entry name" value="PROTEIN_KINASE_DOM"/>
    <property type="match status" value="1"/>
</dbReference>
<dbReference type="Gene3D" id="1.25.40.10">
    <property type="entry name" value="Tetratricopeptide repeat domain"/>
    <property type="match status" value="2"/>
</dbReference>
<dbReference type="InterPro" id="IPR011009">
    <property type="entry name" value="Kinase-like_dom_sf"/>
</dbReference>
<dbReference type="PANTHER" id="PTHR46082">
    <property type="entry name" value="ATP/GTP-BINDING PROTEIN-RELATED"/>
    <property type="match status" value="1"/>
</dbReference>
<dbReference type="InterPro" id="IPR008271">
    <property type="entry name" value="Ser/Thr_kinase_AS"/>
</dbReference>
<protein>
    <recommendedName>
        <fullName evidence="1">Protein kinase domain-containing protein</fullName>
    </recommendedName>
</protein>
<proteinExistence type="predicted"/>
<evidence type="ECO:0000313" key="3">
    <source>
        <dbReference type="Proteomes" id="UP000738349"/>
    </source>
</evidence>